<feature type="transmembrane region" description="Helical" evidence="1">
    <location>
        <begin position="35"/>
        <end position="56"/>
    </location>
</feature>
<dbReference type="OrthoDB" id="3733498at2"/>
<evidence type="ECO:0000313" key="2">
    <source>
        <dbReference type="EMBL" id="ACV09053.1"/>
    </source>
</evidence>
<dbReference type="Proteomes" id="UP000000628">
    <property type="component" value="Chromosome"/>
</dbReference>
<dbReference type="KEGG" id="jde:Jden_1400"/>
<accession>C7R4J6</accession>
<feature type="transmembrane region" description="Helical" evidence="1">
    <location>
        <begin position="68"/>
        <end position="97"/>
    </location>
</feature>
<keyword evidence="3" id="KW-1185">Reference proteome</keyword>
<dbReference type="Pfam" id="PF05437">
    <property type="entry name" value="AzlD"/>
    <property type="match status" value="1"/>
</dbReference>
<gene>
    <name evidence="2" type="ordered locus">Jden_1400</name>
</gene>
<dbReference type="RefSeq" id="WP_015771681.1">
    <property type="nucleotide sequence ID" value="NC_013174.1"/>
</dbReference>
<evidence type="ECO:0000313" key="3">
    <source>
        <dbReference type="Proteomes" id="UP000000628"/>
    </source>
</evidence>
<evidence type="ECO:0000256" key="1">
    <source>
        <dbReference type="SAM" id="Phobius"/>
    </source>
</evidence>
<keyword evidence="1" id="KW-0472">Membrane</keyword>
<protein>
    <submittedName>
        <fullName evidence="2">Branched-chain amino acid transport</fullName>
    </submittedName>
</protein>
<sequence>MTLWAWIILASALSYLVKLAGYLLPETWVDDPRIVTIANYLTVGLLAGLVVTNTVATPHGLSIDARLIALLAAFTALLLRAPFLVVVLIGMAAAALARLAGLA</sequence>
<keyword evidence="1" id="KW-0812">Transmembrane</keyword>
<dbReference type="InterPro" id="IPR008407">
    <property type="entry name" value="Brnchd-chn_aa_trnsp_AzlD"/>
</dbReference>
<organism evidence="2 3">
    <name type="scientific">Jonesia denitrificans (strain ATCC 14870 / DSM 20603 / BCRC 15368 / CIP 55.134 / JCM 11481 / NBRC 15587 / NCTC 10816 / Prevot 55134)</name>
    <name type="common">Listeria denitrificans</name>
    <dbReference type="NCBI Taxonomy" id="471856"/>
    <lineage>
        <taxon>Bacteria</taxon>
        <taxon>Bacillati</taxon>
        <taxon>Actinomycetota</taxon>
        <taxon>Actinomycetes</taxon>
        <taxon>Micrococcales</taxon>
        <taxon>Jonesiaceae</taxon>
        <taxon>Jonesia</taxon>
    </lineage>
</organism>
<dbReference type="AlphaFoldDB" id="C7R4J6"/>
<dbReference type="STRING" id="471856.Jden_1400"/>
<reference evidence="2 3" key="1">
    <citation type="journal article" date="2009" name="Stand. Genomic Sci.">
        <title>Complete genome sequence of Jonesia denitrificans type strain (Prevot 55134).</title>
        <authorList>
            <person name="Pukall R."/>
            <person name="Gehrich-Schroter G."/>
            <person name="Lapidus A."/>
            <person name="Nolan M."/>
            <person name="Glavina Del Rio T."/>
            <person name="Lucas S."/>
            <person name="Chen F."/>
            <person name="Tice H."/>
            <person name="Pitluck S."/>
            <person name="Cheng J.F."/>
            <person name="Copeland A."/>
            <person name="Saunders E."/>
            <person name="Brettin T."/>
            <person name="Detter J.C."/>
            <person name="Bruce D."/>
            <person name="Goodwin L."/>
            <person name="Pati A."/>
            <person name="Ivanova N."/>
            <person name="Mavromatis K."/>
            <person name="Ovchinnikova G."/>
            <person name="Chen A."/>
            <person name="Palaniappan K."/>
            <person name="Land M."/>
            <person name="Hauser L."/>
            <person name="Chang Y.J."/>
            <person name="Jeffries C.D."/>
            <person name="Chain P."/>
            <person name="Goker M."/>
            <person name="Bristow J."/>
            <person name="Eisen J.A."/>
            <person name="Markowitz V."/>
            <person name="Hugenholtz P."/>
            <person name="Kyrpides N.C."/>
            <person name="Klenk H.P."/>
            <person name="Han C."/>
        </authorList>
    </citation>
    <scope>NUCLEOTIDE SEQUENCE [LARGE SCALE GENOMIC DNA]</scope>
    <source>
        <strain evidence="3">ATCC 14870 / DSM 20603 / BCRC 15368 / CIP 55.134 / JCM 11481 / NBRC 15587 / NCTC 10816 / Prevot 55134</strain>
    </source>
</reference>
<keyword evidence="1" id="KW-1133">Transmembrane helix</keyword>
<dbReference type="HOGENOM" id="CLU_159912_1_0_11"/>
<name>C7R4J6_JONDD</name>
<dbReference type="EMBL" id="CP001706">
    <property type="protein sequence ID" value="ACV09053.1"/>
    <property type="molecule type" value="Genomic_DNA"/>
</dbReference>
<proteinExistence type="predicted"/>